<dbReference type="InterPro" id="IPR020449">
    <property type="entry name" value="Tscrpt_reg_AraC-type_HTH"/>
</dbReference>
<comment type="caution">
    <text evidence="5">The sequence shown here is derived from an EMBL/GenBank/DDBJ whole genome shotgun (WGS) entry which is preliminary data.</text>
</comment>
<dbReference type="InterPro" id="IPR018062">
    <property type="entry name" value="HTH_AraC-typ_CS"/>
</dbReference>
<dbReference type="PROSITE" id="PS00041">
    <property type="entry name" value="HTH_ARAC_FAMILY_1"/>
    <property type="match status" value="1"/>
</dbReference>
<evidence type="ECO:0000313" key="5">
    <source>
        <dbReference type="EMBL" id="MBS4194251.1"/>
    </source>
</evidence>
<dbReference type="SMART" id="SM00342">
    <property type="entry name" value="HTH_ARAC"/>
    <property type="match status" value="1"/>
</dbReference>
<evidence type="ECO:0000256" key="2">
    <source>
        <dbReference type="ARBA" id="ARBA00023125"/>
    </source>
</evidence>
<proteinExistence type="predicted"/>
<dbReference type="GO" id="GO:0003700">
    <property type="term" value="F:DNA-binding transcription factor activity"/>
    <property type="evidence" value="ECO:0007669"/>
    <property type="project" value="InterPro"/>
</dbReference>
<accession>A0A942TCH3</accession>
<dbReference type="InterPro" id="IPR037923">
    <property type="entry name" value="HTH-like"/>
</dbReference>
<dbReference type="AlphaFoldDB" id="A0A942TCH3"/>
<dbReference type="GO" id="GO:0043565">
    <property type="term" value="F:sequence-specific DNA binding"/>
    <property type="evidence" value="ECO:0007669"/>
    <property type="project" value="InterPro"/>
</dbReference>
<dbReference type="Gene3D" id="1.10.10.60">
    <property type="entry name" value="Homeodomain-like"/>
    <property type="match status" value="2"/>
</dbReference>
<dbReference type="PROSITE" id="PS01124">
    <property type="entry name" value="HTH_ARAC_FAMILY_2"/>
    <property type="match status" value="1"/>
</dbReference>
<dbReference type="InterPro" id="IPR003313">
    <property type="entry name" value="AraC-bd"/>
</dbReference>
<sequence length="309" mass="36277">MSTTRYQSSEYMKTKDFPFWIQRFRHDSNNVPPVHSHEFIELVYVIQGNAKHVFEGQSYTIKTNDVFIINPGEVHTFEVEKNKSLEIINCLFLPSLIKDSWLKELGVSQSMDYFYIHPFLDRNERFHHLLNLDVNYSARFLSLLEGMMHEYNRENSCYSTLIRLQMVELLILLSRIYNERNSLSEKPVTMDSSNSILVQRICGYLSRNYDQKVSIQDLCHIFNISPRHLNRLFKQETKKTVIEMLHSIRIEKAKQFLLETDDKVIDVAIRVGYDDSAFFSKLFRKIVGCPPGKFKGKSTVSNITTMVHI</sequence>
<dbReference type="EMBL" id="JAGYPG010000001">
    <property type="protein sequence ID" value="MBS4194251.1"/>
    <property type="molecule type" value="Genomic_DNA"/>
</dbReference>
<keyword evidence="2" id="KW-0238">DNA-binding</keyword>
<dbReference type="InterPro" id="IPR009057">
    <property type="entry name" value="Homeodomain-like_sf"/>
</dbReference>
<evidence type="ECO:0000256" key="1">
    <source>
        <dbReference type="ARBA" id="ARBA00023015"/>
    </source>
</evidence>
<dbReference type="PRINTS" id="PR00032">
    <property type="entry name" value="HTHARAC"/>
</dbReference>
<dbReference type="Pfam" id="PF02311">
    <property type="entry name" value="AraC_binding"/>
    <property type="match status" value="1"/>
</dbReference>
<dbReference type="PANTHER" id="PTHR43280">
    <property type="entry name" value="ARAC-FAMILY TRANSCRIPTIONAL REGULATOR"/>
    <property type="match status" value="1"/>
</dbReference>
<keyword evidence="1" id="KW-0805">Transcription regulation</keyword>
<reference evidence="5 6" key="1">
    <citation type="submission" date="2021-05" db="EMBL/GenBank/DDBJ databases">
        <title>Novel Bacillus species.</title>
        <authorList>
            <person name="Liu G."/>
        </authorList>
    </citation>
    <scope>NUCLEOTIDE SEQUENCE [LARGE SCALE GENOMIC DNA]</scope>
    <source>
        <strain evidence="6">FJAT-49780</strain>
    </source>
</reference>
<dbReference type="PANTHER" id="PTHR43280:SF28">
    <property type="entry name" value="HTH-TYPE TRANSCRIPTIONAL ACTIVATOR RHAS"/>
    <property type="match status" value="1"/>
</dbReference>
<evidence type="ECO:0000259" key="4">
    <source>
        <dbReference type="PROSITE" id="PS01124"/>
    </source>
</evidence>
<organism evidence="5 6">
    <name type="scientific">Lederbergia citri</name>
    <dbReference type="NCBI Taxonomy" id="2833580"/>
    <lineage>
        <taxon>Bacteria</taxon>
        <taxon>Bacillati</taxon>
        <taxon>Bacillota</taxon>
        <taxon>Bacilli</taxon>
        <taxon>Bacillales</taxon>
        <taxon>Bacillaceae</taxon>
        <taxon>Lederbergia</taxon>
    </lineage>
</organism>
<dbReference type="Gene3D" id="2.60.120.10">
    <property type="entry name" value="Jelly Rolls"/>
    <property type="match status" value="1"/>
</dbReference>
<dbReference type="Proteomes" id="UP000681414">
    <property type="component" value="Unassembled WGS sequence"/>
</dbReference>
<feature type="domain" description="HTH araC/xylS-type" evidence="4">
    <location>
        <begin position="199"/>
        <end position="297"/>
    </location>
</feature>
<evidence type="ECO:0000313" key="6">
    <source>
        <dbReference type="Proteomes" id="UP000681414"/>
    </source>
</evidence>
<keyword evidence="3" id="KW-0804">Transcription</keyword>
<gene>
    <name evidence="5" type="ORF">KHA97_04065</name>
</gene>
<dbReference type="Pfam" id="PF12833">
    <property type="entry name" value="HTH_18"/>
    <property type="match status" value="1"/>
</dbReference>
<dbReference type="RefSeq" id="WP_213123450.1">
    <property type="nucleotide sequence ID" value="NZ_JAGYPG010000001.1"/>
</dbReference>
<dbReference type="SUPFAM" id="SSF46689">
    <property type="entry name" value="Homeodomain-like"/>
    <property type="match status" value="2"/>
</dbReference>
<evidence type="ECO:0000256" key="3">
    <source>
        <dbReference type="ARBA" id="ARBA00023163"/>
    </source>
</evidence>
<protein>
    <submittedName>
        <fullName evidence="5">Helix-turn-helix domain-containing protein</fullName>
    </submittedName>
</protein>
<dbReference type="SUPFAM" id="SSF51215">
    <property type="entry name" value="Regulatory protein AraC"/>
    <property type="match status" value="1"/>
</dbReference>
<dbReference type="InterPro" id="IPR018060">
    <property type="entry name" value="HTH_AraC"/>
</dbReference>
<dbReference type="InterPro" id="IPR014710">
    <property type="entry name" value="RmlC-like_jellyroll"/>
</dbReference>
<keyword evidence="6" id="KW-1185">Reference proteome</keyword>
<name>A0A942TCH3_9BACI</name>